<feature type="transmembrane region" description="Helical" evidence="1">
    <location>
        <begin position="37"/>
        <end position="60"/>
    </location>
</feature>
<evidence type="ECO:0000313" key="2">
    <source>
        <dbReference type="EMBL" id="QDU46977.1"/>
    </source>
</evidence>
<evidence type="ECO:0000313" key="3">
    <source>
        <dbReference type="Proteomes" id="UP000319383"/>
    </source>
</evidence>
<accession>A0A517ZWV8</accession>
<gene>
    <name evidence="2" type="ORF">Mal52_55050</name>
</gene>
<sequence length="131" mass="14705">MDTLFNKPASPVAEQAPPKSLLEIAKIIFLSWEKLRIGYLAILILITLVPSLLAPSEVWYSVRFWVRLAEGAVLANICYFAGPIIETYWTWLGFRGSWLRIVLFIVGTLFACLLALGVMATLLLHGMDHLD</sequence>
<feature type="transmembrane region" description="Helical" evidence="1">
    <location>
        <begin position="98"/>
        <end position="124"/>
    </location>
</feature>
<proteinExistence type="predicted"/>
<dbReference type="Proteomes" id="UP000319383">
    <property type="component" value="Chromosome"/>
</dbReference>
<evidence type="ECO:0000256" key="1">
    <source>
        <dbReference type="SAM" id="Phobius"/>
    </source>
</evidence>
<dbReference type="AlphaFoldDB" id="A0A517ZWV8"/>
<name>A0A517ZWV8_9PLAN</name>
<feature type="transmembrane region" description="Helical" evidence="1">
    <location>
        <begin position="72"/>
        <end position="92"/>
    </location>
</feature>
<keyword evidence="3" id="KW-1185">Reference proteome</keyword>
<keyword evidence="1" id="KW-0812">Transmembrane</keyword>
<keyword evidence="1" id="KW-1133">Transmembrane helix</keyword>
<dbReference type="EMBL" id="CP036276">
    <property type="protein sequence ID" value="QDU46977.1"/>
    <property type="molecule type" value="Genomic_DNA"/>
</dbReference>
<dbReference type="RefSeq" id="WP_145379560.1">
    <property type="nucleotide sequence ID" value="NZ_CP036276.1"/>
</dbReference>
<reference evidence="2 3" key="1">
    <citation type="submission" date="2019-02" db="EMBL/GenBank/DDBJ databases">
        <title>Deep-cultivation of Planctomycetes and their phenomic and genomic characterization uncovers novel biology.</title>
        <authorList>
            <person name="Wiegand S."/>
            <person name="Jogler M."/>
            <person name="Boedeker C."/>
            <person name="Pinto D."/>
            <person name="Vollmers J."/>
            <person name="Rivas-Marin E."/>
            <person name="Kohn T."/>
            <person name="Peeters S.H."/>
            <person name="Heuer A."/>
            <person name="Rast P."/>
            <person name="Oberbeckmann S."/>
            <person name="Bunk B."/>
            <person name="Jeske O."/>
            <person name="Meyerdierks A."/>
            <person name="Storesund J.E."/>
            <person name="Kallscheuer N."/>
            <person name="Luecker S."/>
            <person name="Lage O.M."/>
            <person name="Pohl T."/>
            <person name="Merkel B.J."/>
            <person name="Hornburger P."/>
            <person name="Mueller R.-W."/>
            <person name="Bruemmer F."/>
            <person name="Labrenz M."/>
            <person name="Spormann A.M."/>
            <person name="Op den Camp H."/>
            <person name="Overmann J."/>
            <person name="Amann R."/>
            <person name="Jetten M.S.M."/>
            <person name="Mascher T."/>
            <person name="Medema M.H."/>
            <person name="Devos D.P."/>
            <person name="Kaster A.-K."/>
            <person name="Ovreas L."/>
            <person name="Rohde M."/>
            <person name="Galperin M.Y."/>
            <person name="Jogler C."/>
        </authorList>
    </citation>
    <scope>NUCLEOTIDE SEQUENCE [LARGE SCALE GENOMIC DNA]</scope>
    <source>
        <strain evidence="2 3">Mal52</strain>
    </source>
</reference>
<dbReference type="KEGG" id="sdyn:Mal52_55050"/>
<organism evidence="2 3">
    <name type="scientific">Symmachiella dynata</name>
    <dbReference type="NCBI Taxonomy" id="2527995"/>
    <lineage>
        <taxon>Bacteria</taxon>
        <taxon>Pseudomonadati</taxon>
        <taxon>Planctomycetota</taxon>
        <taxon>Planctomycetia</taxon>
        <taxon>Planctomycetales</taxon>
        <taxon>Planctomycetaceae</taxon>
        <taxon>Symmachiella</taxon>
    </lineage>
</organism>
<protein>
    <submittedName>
        <fullName evidence="2">Uncharacterized protein</fullName>
    </submittedName>
</protein>
<keyword evidence="1" id="KW-0472">Membrane</keyword>